<dbReference type="PROSITE" id="PS50011">
    <property type="entry name" value="PROTEIN_KINASE_DOM"/>
    <property type="match status" value="1"/>
</dbReference>
<organism evidence="5 6">
    <name type="scientific">Sphagnurus paluster</name>
    <dbReference type="NCBI Taxonomy" id="117069"/>
    <lineage>
        <taxon>Eukaryota</taxon>
        <taxon>Fungi</taxon>
        <taxon>Dikarya</taxon>
        <taxon>Basidiomycota</taxon>
        <taxon>Agaricomycotina</taxon>
        <taxon>Agaricomycetes</taxon>
        <taxon>Agaricomycetidae</taxon>
        <taxon>Agaricales</taxon>
        <taxon>Tricholomatineae</taxon>
        <taxon>Lyophyllaceae</taxon>
        <taxon>Sphagnurus</taxon>
    </lineage>
</organism>
<gene>
    <name evidence="5" type="ORF">H0H81_012681</name>
</gene>
<comment type="caution">
    <text evidence="5">The sequence shown here is derived from an EMBL/GenBank/DDBJ whole genome shotgun (WGS) entry which is preliminary data.</text>
</comment>
<evidence type="ECO:0000256" key="3">
    <source>
        <dbReference type="ARBA" id="ARBA00022840"/>
    </source>
</evidence>
<sequence length="672" mass="74944">MPFILSHPKDPSHRIILVDTPGFGTGAREDHKIMNQLVKWLKKSYDSIYVIIMSLQSMNCKIYRFPSKLPRKIAILYLIQIDKHLCQKSDVYLFPKKLISQGISKNSIIVTTKWERLFDKRPGHDRREVISKGYSPRIPIRAFKHSSEAAWGIIDSIQGNAVDMTQFRRKLAKVAPSPFFGQLWGLFGLGHHKSSPADEGTEAVGATGTDRSAADITDEVETGENDLADALDISGDPAVIARLEELSLTLGPAFRDKDNYRKLLACRGPEAQALLDTFQSILRAGIENAAGRRNLIFATKRLSMNSGLYPSAFILEDVERLDELPFANGGFAEIWRGTFQKQPVSLKILRIIKGTSYDKVTQSIAREGILWGQLSHPNILPLWGIFRLERQLSLVSPWVNNGHIVAYLEKKPKADRVLLGTDIANGIDYLHENDIVHGDLRGVRPRFRDPLINDARLTISKIHIMVSDSGRACLADFGISSINDPEILYWASQSAAAGGHGGSERWQAPELFKEDAEYEHQTRGPSNSKAADIYAWSCVCLELFTGAAPFPEVKRDSQVVLQVARGACPALPDDRGDYILMGLTPDMRQLMVDCWARDPAQRPDAKCVLQRLEAIKPADTRPPGGWRSGPAMSRENLITSDVPLTLESLQEILSRAPPPRKLAFAFAHQNNY</sequence>
<dbReference type="EMBL" id="JABCKI010006201">
    <property type="protein sequence ID" value="KAG5635022.1"/>
    <property type="molecule type" value="Genomic_DNA"/>
</dbReference>
<dbReference type="PANTHER" id="PTHR44329">
    <property type="entry name" value="SERINE/THREONINE-PROTEIN KINASE TNNI3K-RELATED"/>
    <property type="match status" value="1"/>
</dbReference>
<keyword evidence="2" id="KW-0547">Nucleotide-binding</keyword>
<dbReference type="InterPro" id="IPR001245">
    <property type="entry name" value="Ser-Thr/Tyr_kinase_cat_dom"/>
</dbReference>
<dbReference type="InterPro" id="IPR027417">
    <property type="entry name" value="P-loop_NTPase"/>
</dbReference>
<dbReference type="OrthoDB" id="4062651at2759"/>
<dbReference type="Gene3D" id="3.40.50.300">
    <property type="entry name" value="P-loop containing nucleotide triphosphate hydrolases"/>
    <property type="match status" value="1"/>
</dbReference>
<evidence type="ECO:0000313" key="6">
    <source>
        <dbReference type="Proteomes" id="UP000717328"/>
    </source>
</evidence>
<reference evidence="5" key="1">
    <citation type="submission" date="2021-02" db="EMBL/GenBank/DDBJ databases">
        <authorList>
            <person name="Nieuwenhuis M."/>
            <person name="Van De Peppel L.J.J."/>
        </authorList>
    </citation>
    <scope>NUCLEOTIDE SEQUENCE</scope>
    <source>
        <strain evidence="5">D49</strain>
    </source>
</reference>
<dbReference type="GO" id="GO:0004674">
    <property type="term" value="F:protein serine/threonine kinase activity"/>
    <property type="evidence" value="ECO:0007669"/>
    <property type="project" value="TreeGrafter"/>
</dbReference>
<evidence type="ECO:0000313" key="5">
    <source>
        <dbReference type="EMBL" id="KAG5635022.1"/>
    </source>
</evidence>
<keyword evidence="6" id="KW-1185">Reference proteome</keyword>
<evidence type="ECO:0000256" key="1">
    <source>
        <dbReference type="ARBA" id="ARBA00008171"/>
    </source>
</evidence>
<name>A0A9P7FUD7_9AGAR</name>
<dbReference type="GO" id="GO:0005524">
    <property type="term" value="F:ATP binding"/>
    <property type="evidence" value="ECO:0007669"/>
    <property type="project" value="UniProtKB-KW"/>
</dbReference>
<protein>
    <recommendedName>
        <fullName evidence="4">Protein kinase domain-containing protein</fullName>
    </recommendedName>
</protein>
<dbReference type="AlphaFoldDB" id="A0A9P7FUD7"/>
<evidence type="ECO:0000256" key="2">
    <source>
        <dbReference type="ARBA" id="ARBA00022741"/>
    </source>
</evidence>
<feature type="domain" description="Protein kinase" evidence="4">
    <location>
        <begin position="320"/>
        <end position="615"/>
    </location>
</feature>
<dbReference type="PANTHER" id="PTHR44329:SF298">
    <property type="entry name" value="MIXED LINEAGE KINASE DOMAIN-LIKE PROTEIN"/>
    <property type="match status" value="1"/>
</dbReference>
<dbReference type="SUPFAM" id="SSF56112">
    <property type="entry name" value="Protein kinase-like (PK-like)"/>
    <property type="match status" value="1"/>
</dbReference>
<dbReference type="InterPro" id="IPR051681">
    <property type="entry name" value="Ser/Thr_Kinases-Pseudokinases"/>
</dbReference>
<proteinExistence type="inferred from homology"/>
<keyword evidence="3" id="KW-0067">ATP-binding</keyword>
<reference evidence="5" key="2">
    <citation type="submission" date="2021-10" db="EMBL/GenBank/DDBJ databases">
        <title>Phylogenomics reveals ancestral predisposition of the termite-cultivated fungus Termitomyces towards a domesticated lifestyle.</title>
        <authorList>
            <person name="Auxier B."/>
            <person name="Grum-Grzhimaylo A."/>
            <person name="Cardenas M.E."/>
            <person name="Lodge J.D."/>
            <person name="Laessoe T."/>
            <person name="Pedersen O."/>
            <person name="Smith M.E."/>
            <person name="Kuyper T.W."/>
            <person name="Franco-Molano E.A."/>
            <person name="Baroni T.J."/>
            <person name="Aanen D.K."/>
        </authorList>
    </citation>
    <scope>NUCLEOTIDE SEQUENCE</scope>
    <source>
        <strain evidence="5">D49</strain>
    </source>
</reference>
<comment type="similarity">
    <text evidence="1">Belongs to the protein kinase superfamily. TKL Ser/Thr protein kinase family. ROCO subfamily.</text>
</comment>
<dbReference type="InterPro" id="IPR000719">
    <property type="entry name" value="Prot_kinase_dom"/>
</dbReference>
<dbReference type="Pfam" id="PF07714">
    <property type="entry name" value="PK_Tyr_Ser-Thr"/>
    <property type="match status" value="1"/>
</dbReference>
<dbReference type="Gene3D" id="1.10.510.10">
    <property type="entry name" value="Transferase(Phosphotransferase) domain 1"/>
    <property type="match status" value="1"/>
</dbReference>
<evidence type="ECO:0000259" key="4">
    <source>
        <dbReference type="PROSITE" id="PS50011"/>
    </source>
</evidence>
<accession>A0A9P7FUD7</accession>
<dbReference type="Proteomes" id="UP000717328">
    <property type="component" value="Unassembled WGS sequence"/>
</dbReference>
<dbReference type="InterPro" id="IPR011009">
    <property type="entry name" value="Kinase-like_dom_sf"/>
</dbReference>